<gene>
    <name evidence="1" type="ORF">E1293_33135</name>
</gene>
<organism evidence="1 2">
    <name type="scientific">Actinomadura darangshiensis</name>
    <dbReference type="NCBI Taxonomy" id="705336"/>
    <lineage>
        <taxon>Bacteria</taxon>
        <taxon>Bacillati</taxon>
        <taxon>Actinomycetota</taxon>
        <taxon>Actinomycetes</taxon>
        <taxon>Streptosporangiales</taxon>
        <taxon>Thermomonosporaceae</taxon>
        <taxon>Actinomadura</taxon>
    </lineage>
</organism>
<evidence type="ECO:0000313" key="1">
    <source>
        <dbReference type="EMBL" id="TDD72120.1"/>
    </source>
</evidence>
<protein>
    <submittedName>
        <fullName evidence="1">Uncharacterized protein</fullName>
    </submittedName>
</protein>
<name>A0A4R5AKG6_9ACTN</name>
<sequence>MTVLMLARDGDKVAERVAAELRGRGTSEVQVNPSNFPTRLSMGAHLSNSTSWGGRLRSRDGLDVELAGISAV</sequence>
<dbReference type="RefSeq" id="WP_132201653.1">
    <property type="nucleotide sequence ID" value="NZ_SMKY01000211.1"/>
</dbReference>
<accession>A0A4R5AKG6</accession>
<dbReference type="AlphaFoldDB" id="A0A4R5AKG6"/>
<keyword evidence="2" id="KW-1185">Reference proteome</keyword>
<proteinExistence type="predicted"/>
<evidence type="ECO:0000313" key="2">
    <source>
        <dbReference type="Proteomes" id="UP000295578"/>
    </source>
</evidence>
<reference evidence="1 2" key="1">
    <citation type="submission" date="2019-03" db="EMBL/GenBank/DDBJ databases">
        <title>Draft genome sequences of novel Actinobacteria.</title>
        <authorList>
            <person name="Sahin N."/>
            <person name="Ay H."/>
            <person name="Saygin H."/>
        </authorList>
    </citation>
    <scope>NUCLEOTIDE SEQUENCE [LARGE SCALE GENOMIC DNA]</scope>
    <source>
        <strain evidence="1 2">DSM 45941</strain>
    </source>
</reference>
<dbReference type="OrthoDB" id="9794735at2"/>
<comment type="caution">
    <text evidence="1">The sequence shown here is derived from an EMBL/GenBank/DDBJ whole genome shotgun (WGS) entry which is preliminary data.</text>
</comment>
<dbReference type="Proteomes" id="UP000295578">
    <property type="component" value="Unassembled WGS sequence"/>
</dbReference>
<dbReference type="EMBL" id="SMKY01000211">
    <property type="protein sequence ID" value="TDD72120.1"/>
    <property type="molecule type" value="Genomic_DNA"/>
</dbReference>